<dbReference type="CDD" id="cd17536">
    <property type="entry name" value="REC_YesN-like"/>
    <property type="match status" value="1"/>
</dbReference>
<evidence type="ECO:0000256" key="1">
    <source>
        <dbReference type="ARBA" id="ARBA00023015"/>
    </source>
</evidence>
<dbReference type="Pfam" id="PF12833">
    <property type="entry name" value="HTH_18"/>
    <property type="match status" value="1"/>
</dbReference>
<feature type="domain" description="HTH araC/xylS-type" evidence="5">
    <location>
        <begin position="435"/>
        <end position="531"/>
    </location>
</feature>
<dbReference type="PRINTS" id="PR00032">
    <property type="entry name" value="HTHARAC"/>
</dbReference>
<dbReference type="Gene3D" id="3.40.50.2300">
    <property type="match status" value="1"/>
</dbReference>
<protein>
    <submittedName>
        <fullName evidence="7">Response regulator</fullName>
    </submittedName>
</protein>
<proteinExistence type="predicted"/>
<keyword evidence="4" id="KW-0597">Phosphoprotein</keyword>
<evidence type="ECO:0000256" key="3">
    <source>
        <dbReference type="ARBA" id="ARBA00023163"/>
    </source>
</evidence>
<feature type="domain" description="Response regulatory" evidence="6">
    <location>
        <begin position="4"/>
        <end position="121"/>
    </location>
</feature>
<dbReference type="Proteomes" id="UP001338137">
    <property type="component" value="Unassembled WGS sequence"/>
</dbReference>
<keyword evidence="2" id="KW-0238">DNA-binding</keyword>
<dbReference type="SMART" id="SM00448">
    <property type="entry name" value="REC"/>
    <property type="match status" value="1"/>
</dbReference>
<keyword evidence="3" id="KW-0804">Transcription</keyword>
<keyword evidence="1" id="KW-0805">Transcription regulation</keyword>
<dbReference type="PROSITE" id="PS00041">
    <property type="entry name" value="HTH_ARAC_FAMILY_1"/>
    <property type="match status" value="1"/>
</dbReference>
<dbReference type="InterPro" id="IPR041522">
    <property type="entry name" value="CdaR_GGDEF"/>
</dbReference>
<dbReference type="PROSITE" id="PS50110">
    <property type="entry name" value="RESPONSE_REGULATORY"/>
    <property type="match status" value="1"/>
</dbReference>
<dbReference type="Pfam" id="PF17853">
    <property type="entry name" value="GGDEF_2"/>
    <property type="match status" value="1"/>
</dbReference>
<evidence type="ECO:0000259" key="5">
    <source>
        <dbReference type="PROSITE" id="PS01124"/>
    </source>
</evidence>
<evidence type="ECO:0000256" key="2">
    <source>
        <dbReference type="ARBA" id="ARBA00023125"/>
    </source>
</evidence>
<accession>A0ABU6G344</accession>
<dbReference type="InterPro" id="IPR020449">
    <property type="entry name" value="Tscrpt_reg_AraC-type_HTH"/>
</dbReference>
<organism evidence="7 8">
    <name type="scientific">Paenibacillus alba</name>
    <dbReference type="NCBI Taxonomy" id="1197127"/>
    <lineage>
        <taxon>Bacteria</taxon>
        <taxon>Bacillati</taxon>
        <taxon>Bacillota</taxon>
        <taxon>Bacilli</taxon>
        <taxon>Bacillales</taxon>
        <taxon>Paenibacillaceae</taxon>
        <taxon>Paenibacillus</taxon>
    </lineage>
</organism>
<keyword evidence="8" id="KW-1185">Reference proteome</keyword>
<dbReference type="PANTHER" id="PTHR43280">
    <property type="entry name" value="ARAC-FAMILY TRANSCRIPTIONAL REGULATOR"/>
    <property type="match status" value="1"/>
</dbReference>
<gene>
    <name evidence="7" type="ORF">P4I72_11230</name>
</gene>
<dbReference type="SMART" id="SM00342">
    <property type="entry name" value="HTH_ARAC"/>
    <property type="match status" value="1"/>
</dbReference>
<feature type="modified residue" description="4-aspartylphosphate" evidence="4">
    <location>
        <position position="56"/>
    </location>
</feature>
<dbReference type="SUPFAM" id="SSF46689">
    <property type="entry name" value="Homeodomain-like"/>
    <property type="match status" value="2"/>
</dbReference>
<dbReference type="InterPro" id="IPR018062">
    <property type="entry name" value="HTH_AraC-typ_CS"/>
</dbReference>
<evidence type="ECO:0000313" key="7">
    <source>
        <dbReference type="EMBL" id="MEC0227697.1"/>
    </source>
</evidence>
<sequence>MMLKILIVDDEALVRIGIKTIIPWEELGFELVGEAENGKKAVEMARTYSPDIILTDIKMPVMTGIELIKQLRQENHPAKFIVLSAHDDLVYVKEAMKNGAEDYILKLELEPVQLIQIIKEVSLSIAAATGDRIANASISKEYPIIHTALHKEKFFKDMLLGVIQNRDEMLQQLHRLNLNFLEKPLSCFIVEVDDLTIYDKYGEAPHLLDYSILNILEEVVSSYAYGHVASIHPKQFVVIFSLKKNEREDSGERLRELTTNMRTSLRKYLNASVCMGISNDHPNYMYIKQAFKEAKEAISYKFILPRGSNIYYREMKRMSIQENEDISAEMRKVEFALLGGDIKGIQDALDLLIQKMRQSNNLTKELLTGLCYSIYYLFQTFMEKFKLTGKDIVNKEMYMDINTMNLKVDFIEWINQLKQRITEQLIDNNENMRVFTTKQFINKHYKEDLSLDKVAEYLQLSTAYLSNLYKKETGQNLIEYITEVRISQAKFLLKTTDLKIAEIAREVGYSDEYYFSKVFKKNVGESPIKYR</sequence>
<evidence type="ECO:0000256" key="4">
    <source>
        <dbReference type="PROSITE-ProRule" id="PRU00169"/>
    </source>
</evidence>
<dbReference type="Gene3D" id="1.10.10.60">
    <property type="entry name" value="Homeodomain-like"/>
    <property type="match status" value="2"/>
</dbReference>
<comment type="caution">
    <text evidence="7">The sequence shown here is derived from an EMBL/GenBank/DDBJ whole genome shotgun (WGS) entry which is preliminary data.</text>
</comment>
<dbReference type="InterPro" id="IPR009057">
    <property type="entry name" value="Homeodomain-like_sf"/>
</dbReference>
<dbReference type="SUPFAM" id="SSF52172">
    <property type="entry name" value="CheY-like"/>
    <property type="match status" value="1"/>
</dbReference>
<name>A0ABU6G344_9BACL</name>
<dbReference type="InterPro" id="IPR011006">
    <property type="entry name" value="CheY-like_superfamily"/>
</dbReference>
<dbReference type="PANTHER" id="PTHR43280:SF2">
    <property type="entry name" value="HTH-TYPE TRANSCRIPTIONAL REGULATOR EXSA"/>
    <property type="match status" value="1"/>
</dbReference>
<dbReference type="InterPro" id="IPR001789">
    <property type="entry name" value="Sig_transdc_resp-reg_receiver"/>
</dbReference>
<reference evidence="7 8" key="1">
    <citation type="submission" date="2023-03" db="EMBL/GenBank/DDBJ databases">
        <title>Bacillus Genome Sequencing.</title>
        <authorList>
            <person name="Dunlap C."/>
        </authorList>
    </citation>
    <scope>NUCLEOTIDE SEQUENCE [LARGE SCALE GENOMIC DNA]</scope>
    <source>
        <strain evidence="7 8">BD-533</strain>
    </source>
</reference>
<dbReference type="EMBL" id="JARLKY010000023">
    <property type="protein sequence ID" value="MEC0227697.1"/>
    <property type="molecule type" value="Genomic_DNA"/>
</dbReference>
<dbReference type="RefSeq" id="WP_326071996.1">
    <property type="nucleotide sequence ID" value="NZ_JARLKY010000023.1"/>
</dbReference>
<evidence type="ECO:0000259" key="6">
    <source>
        <dbReference type="PROSITE" id="PS50110"/>
    </source>
</evidence>
<dbReference type="PROSITE" id="PS01124">
    <property type="entry name" value="HTH_ARAC_FAMILY_2"/>
    <property type="match status" value="1"/>
</dbReference>
<dbReference type="InterPro" id="IPR018060">
    <property type="entry name" value="HTH_AraC"/>
</dbReference>
<evidence type="ECO:0000313" key="8">
    <source>
        <dbReference type="Proteomes" id="UP001338137"/>
    </source>
</evidence>
<dbReference type="Pfam" id="PF00072">
    <property type="entry name" value="Response_reg"/>
    <property type="match status" value="1"/>
</dbReference>